<gene>
    <name evidence="1" type="ORF">Cboi01_000386400</name>
</gene>
<dbReference type="EMBL" id="BSXV01002270">
    <property type="protein sequence ID" value="GME95339.1"/>
    <property type="molecule type" value="Genomic_DNA"/>
</dbReference>
<dbReference type="Proteomes" id="UP001165101">
    <property type="component" value="Unassembled WGS sequence"/>
</dbReference>
<evidence type="ECO:0000313" key="1">
    <source>
        <dbReference type="EMBL" id="GME95339.1"/>
    </source>
</evidence>
<protein>
    <submittedName>
        <fullName evidence="1">Unnamed protein product</fullName>
    </submittedName>
</protein>
<organism evidence="1 2">
    <name type="scientific">Candida boidinii</name>
    <name type="common">Yeast</name>
    <dbReference type="NCBI Taxonomy" id="5477"/>
    <lineage>
        <taxon>Eukaryota</taxon>
        <taxon>Fungi</taxon>
        <taxon>Dikarya</taxon>
        <taxon>Ascomycota</taxon>
        <taxon>Saccharomycotina</taxon>
        <taxon>Pichiomycetes</taxon>
        <taxon>Pichiales</taxon>
        <taxon>Pichiaceae</taxon>
        <taxon>Ogataea</taxon>
        <taxon>Ogataea/Candida clade</taxon>
    </lineage>
</organism>
<name>A0ACB5TU15_CANBO</name>
<evidence type="ECO:0000313" key="2">
    <source>
        <dbReference type="Proteomes" id="UP001165101"/>
    </source>
</evidence>
<comment type="caution">
    <text evidence="1">The sequence shown here is derived from an EMBL/GenBank/DDBJ whole genome shotgun (WGS) entry which is preliminary data.</text>
</comment>
<accession>A0ACB5TU15</accession>
<reference evidence="1" key="1">
    <citation type="submission" date="2023-04" db="EMBL/GenBank/DDBJ databases">
        <title>Candida boidinii NBRC 1967.</title>
        <authorList>
            <person name="Ichikawa N."/>
            <person name="Sato H."/>
            <person name="Tonouchi N."/>
        </authorList>
    </citation>
    <scope>NUCLEOTIDE SEQUENCE</scope>
    <source>
        <strain evidence="1">NBRC 1967</strain>
    </source>
</reference>
<keyword evidence="2" id="KW-1185">Reference proteome</keyword>
<sequence>MSSFNEATGENGNLTSSHDETENNTFKKRKVDLKTKGKKEQTSETVSRDGIPKDLTETSNQGATGNSKKGHLSGDDDTDGTAQMKIHSKNQNSIASTNTPLAADNTHHLYPVPEGLDSKKWCQFCGKSFKFPGSLGRHLDLRKGSYQHPQEEIEKLRANVARRGDAEVVKERRAKRAREI</sequence>
<proteinExistence type="predicted"/>